<comment type="function">
    <text evidence="8">Functions as component of the Arp2/3 complex which is involved in regulation of actin polymerization and together with an activating nucleation-promoting factor (NPF) mediates the formation of branched actin networks.</text>
</comment>
<dbReference type="FunCoup" id="A0A7M7HPN8">
    <property type="interactions" value="2410"/>
</dbReference>
<dbReference type="KEGG" id="spu:581455"/>
<keyword evidence="4 9" id="KW-0853">WD repeat</keyword>
<dbReference type="SUPFAM" id="SSF50978">
    <property type="entry name" value="WD40 repeat-like"/>
    <property type="match status" value="1"/>
</dbReference>
<dbReference type="GO" id="GO:0034314">
    <property type="term" value="P:Arp2/3 complex-mediated actin nucleation"/>
    <property type="evidence" value="ECO:0000318"/>
    <property type="project" value="GO_Central"/>
</dbReference>
<keyword evidence="3 8" id="KW-0963">Cytoplasm</keyword>
<dbReference type="PROSITE" id="PS50082">
    <property type="entry name" value="WD_REPEATS_2"/>
    <property type="match status" value="1"/>
</dbReference>
<keyword evidence="11" id="KW-1185">Reference proteome</keyword>
<evidence type="ECO:0000256" key="1">
    <source>
        <dbReference type="ARBA" id="ARBA00004245"/>
    </source>
</evidence>
<dbReference type="OMA" id="GSADFHC"/>
<dbReference type="EnsemblMetazoa" id="XM_011676863">
    <property type="protein sequence ID" value="XP_011675165"/>
    <property type="gene ID" value="LOC581455"/>
</dbReference>
<dbReference type="PANTHER" id="PTHR10709">
    <property type="entry name" value="ACTIN-RELATED PROTEIN 2/3 COMPLEX SUBUNIT 1"/>
    <property type="match status" value="1"/>
</dbReference>
<evidence type="ECO:0000313" key="11">
    <source>
        <dbReference type="Proteomes" id="UP000007110"/>
    </source>
</evidence>
<protein>
    <recommendedName>
        <fullName evidence="8">Actin-related protein 2/3 complex subunit</fullName>
    </recommendedName>
</protein>
<evidence type="ECO:0000256" key="6">
    <source>
        <dbReference type="ARBA" id="ARBA00023203"/>
    </source>
</evidence>
<accession>A0A7M7HPN8</accession>
<evidence type="ECO:0000256" key="7">
    <source>
        <dbReference type="ARBA" id="ARBA00023212"/>
    </source>
</evidence>
<evidence type="ECO:0000256" key="2">
    <source>
        <dbReference type="ARBA" id="ARBA00006260"/>
    </source>
</evidence>
<dbReference type="GO" id="GO:0005885">
    <property type="term" value="C:Arp2/3 protein complex"/>
    <property type="evidence" value="ECO:0000318"/>
    <property type="project" value="GO_Central"/>
</dbReference>
<dbReference type="PROSITE" id="PS50294">
    <property type="entry name" value="WD_REPEATS_REGION"/>
    <property type="match status" value="1"/>
</dbReference>
<name>A0A7M7HPN8_STRPU</name>
<dbReference type="Proteomes" id="UP000007110">
    <property type="component" value="Unassembled WGS sequence"/>
</dbReference>
<dbReference type="InterPro" id="IPR017383">
    <property type="entry name" value="ARPC1"/>
</dbReference>
<dbReference type="InParanoid" id="A0A7M7HPN8"/>
<reference evidence="11" key="1">
    <citation type="submission" date="2015-02" db="EMBL/GenBank/DDBJ databases">
        <title>Genome sequencing for Strongylocentrotus purpuratus.</title>
        <authorList>
            <person name="Murali S."/>
            <person name="Liu Y."/>
            <person name="Vee V."/>
            <person name="English A."/>
            <person name="Wang M."/>
            <person name="Skinner E."/>
            <person name="Han Y."/>
            <person name="Muzny D.M."/>
            <person name="Worley K.C."/>
            <person name="Gibbs R.A."/>
        </authorList>
    </citation>
    <scope>NUCLEOTIDE SEQUENCE</scope>
</reference>
<evidence type="ECO:0000256" key="5">
    <source>
        <dbReference type="ARBA" id="ARBA00022737"/>
    </source>
</evidence>
<evidence type="ECO:0000256" key="9">
    <source>
        <dbReference type="PROSITE-ProRule" id="PRU00221"/>
    </source>
</evidence>
<sequence length="383" mass="42550">MEKFSFGVDPITSHAWNRDRTQIAISANNSLVDIYQKSEEGWEKTQTLNEHTQRVTSVDWAPESNMIVTCGSDRNAYVWIQNGNDEWKPSLVILRINRAATCVRWSPLENKFAVGSGSRLISICYFDKDHDWWVSKHIKKPIRSTITTVDWHPNNILLACGSTDFKVRVFSAYVKDVEAKPSGNVWGSKLPLGACLMEFGGSGGWVHGVSFDATGNRLAWVSHDSTINMVNASANFAESQTKLKNLPCHSLQWVGPDSIVAGGHDCWLLRFSVDDSNNLTFEGRVGFSRKRTEEKVTAMSMFQSLDKRATVEDDSKKTSIHQNSIVQLLIHTGGREAVTKLSSVGADGLLVVWNQHSLQASIGGSTFDMLAETINQVNIASQE</sequence>
<dbReference type="OrthoDB" id="406844at2759"/>
<evidence type="ECO:0000256" key="3">
    <source>
        <dbReference type="ARBA" id="ARBA00022490"/>
    </source>
</evidence>
<organism evidence="10 11">
    <name type="scientific">Strongylocentrotus purpuratus</name>
    <name type="common">Purple sea urchin</name>
    <dbReference type="NCBI Taxonomy" id="7668"/>
    <lineage>
        <taxon>Eukaryota</taxon>
        <taxon>Metazoa</taxon>
        <taxon>Echinodermata</taxon>
        <taxon>Eleutherozoa</taxon>
        <taxon>Echinozoa</taxon>
        <taxon>Echinoidea</taxon>
        <taxon>Euechinoidea</taxon>
        <taxon>Echinacea</taxon>
        <taxon>Camarodonta</taxon>
        <taxon>Echinidea</taxon>
        <taxon>Strongylocentrotidae</taxon>
        <taxon>Strongylocentrotus</taxon>
    </lineage>
</organism>
<dbReference type="SMART" id="SM00320">
    <property type="entry name" value="WD40"/>
    <property type="match status" value="5"/>
</dbReference>
<dbReference type="AlphaFoldDB" id="A0A7M7HPN8"/>
<comment type="subcellular location">
    <subcellularLocation>
        <location evidence="1">Cytoplasm</location>
        <location evidence="1">Cytoskeleton</location>
    </subcellularLocation>
</comment>
<proteinExistence type="inferred from homology"/>
<dbReference type="GeneID" id="581455"/>
<dbReference type="InterPro" id="IPR001680">
    <property type="entry name" value="WD40_rpt"/>
</dbReference>
<dbReference type="PANTHER" id="PTHR10709:SF2">
    <property type="entry name" value="ACTIN-RELATED PROTEIN 2_3 COMPLEX SUBUNIT"/>
    <property type="match status" value="1"/>
</dbReference>
<feature type="repeat" description="WD" evidence="9">
    <location>
        <begin position="48"/>
        <end position="79"/>
    </location>
</feature>
<comment type="similarity">
    <text evidence="2 8">Belongs to the WD repeat ARPC1 family.</text>
</comment>
<keyword evidence="7 8" id="KW-0206">Cytoskeleton</keyword>
<dbReference type="Pfam" id="PF00400">
    <property type="entry name" value="WD40"/>
    <property type="match status" value="2"/>
</dbReference>
<evidence type="ECO:0000256" key="4">
    <source>
        <dbReference type="ARBA" id="ARBA00022574"/>
    </source>
</evidence>
<dbReference type="GO" id="GO:0051015">
    <property type="term" value="F:actin filament binding"/>
    <property type="evidence" value="ECO:0000318"/>
    <property type="project" value="GO_Central"/>
</dbReference>
<dbReference type="Gene3D" id="2.130.10.10">
    <property type="entry name" value="YVTN repeat-like/Quinoprotein amine dehydrogenase"/>
    <property type="match status" value="1"/>
</dbReference>
<keyword evidence="5" id="KW-0677">Repeat</keyword>
<dbReference type="PIRSF" id="PIRSF038093">
    <property type="entry name" value="ARP2/3_su1"/>
    <property type="match status" value="1"/>
</dbReference>
<evidence type="ECO:0000256" key="8">
    <source>
        <dbReference type="PIRNR" id="PIRNR038093"/>
    </source>
</evidence>
<evidence type="ECO:0000313" key="10">
    <source>
        <dbReference type="EnsemblMetazoa" id="XP_011675165"/>
    </source>
</evidence>
<keyword evidence="6 8" id="KW-0009">Actin-binding</keyword>
<reference evidence="10" key="2">
    <citation type="submission" date="2021-01" db="UniProtKB">
        <authorList>
            <consortium name="EnsemblMetazoa"/>
        </authorList>
    </citation>
    <scope>IDENTIFICATION</scope>
</reference>
<dbReference type="InterPro" id="IPR015943">
    <property type="entry name" value="WD40/YVTN_repeat-like_dom_sf"/>
</dbReference>
<dbReference type="InterPro" id="IPR036322">
    <property type="entry name" value="WD40_repeat_dom_sf"/>
</dbReference>
<dbReference type="RefSeq" id="XP_011675165.2">
    <property type="nucleotide sequence ID" value="XM_011676863.2"/>
</dbReference>